<keyword evidence="4" id="KW-1185">Reference proteome</keyword>
<dbReference type="Proteomes" id="UP001319080">
    <property type="component" value="Unassembled WGS sequence"/>
</dbReference>
<reference evidence="3 4" key="1">
    <citation type="submission" date="2021-05" db="EMBL/GenBank/DDBJ databases">
        <title>A Polyphasic approach of four new species of the genus Ohtaekwangia: Ohtaekwangia histidinii sp. nov., Ohtaekwangia cretensis sp. nov., Ohtaekwangia indiensis sp. nov., Ohtaekwangia reichenbachii sp. nov. from diverse environment.</title>
        <authorList>
            <person name="Octaviana S."/>
        </authorList>
    </citation>
    <scope>NUCLEOTIDE SEQUENCE [LARGE SCALE GENOMIC DNA]</scope>
    <source>
        <strain evidence="3 4">PWU5</strain>
    </source>
</reference>
<name>A0AAP2DTD2_9BACT</name>
<keyword evidence="1" id="KW-0732">Signal</keyword>
<dbReference type="EMBL" id="JAHESE010000001">
    <property type="protein sequence ID" value="MBT1706911.1"/>
    <property type="molecule type" value="Genomic_DNA"/>
</dbReference>
<protein>
    <recommendedName>
        <fullName evidence="2">DUF6089 domain-containing protein</fullName>
    </recommendedName>
</protein>
<evidence type="ECO:0000313" key="3">
    <source>
        <dbReference type="EMBL" id="MBT1706911.1"/>
    </source>
</evidence>
<evidence type="ECO:0000256" key="1">
    <source>
        <dbReference type="SAM" id="SignalP"/>
    </source>
</evidence>
<evidence type="ECO:0000259" key="2">
    <source>
        <dbReference type="Pfam" id="PF19573"/>
    </source>
</evidence>
<sequence>MRKLIFAVLAFVLLAANAEEAVAQMNRRSIKRNNKRMMSYRGRKSSFEKTKSYNMVSVSLNGLNYYGDLAPTPKRLSTDIRFTRPGLGISFGHRFGPRYTLTASFMYGTLRGDDVESADPGDFDNGIFRYFRNLSFRNRIKELSVVASIDLFPNNDTYISRVRWTPYVFAGVAVFHHNPQAKAPAFDIDGNPLPEAGKWVDLQPLGTEGQHSTLPDSAVNYGIKPYKKIQIAIPMGLGARFRLNQLMDLSVELGFRYLFTDYIDDVSQHYVDLGVFGNNELAKVMSYRSNELFPQGFEPNPPYVSPIDGRTYQVLDGYGRENPENLRGNKKDNDFFMVTTVKLTYILGKTFHRAKFR</sequence>
<comment type="caution">
    <text evidence="3">The sequence shown here is derived from an EMBL/GenBank/DDBJ whole genome shotgun (WGS) entry which is preliminary data.</text>
</comment>
<dbReference type="Gene3D" id="2.40.160.20">
    <property type="match status" value="1"/>
</dbReference>
<organism evidence="3 4">
    <name type="scientific">Dawidia cretensis</name>
    <dbReference type="NCBI Taxonomy" id="2782350"/>
    <lineage>
        <taxon>Bacteria</taxon>
        <taxon>Pseudomonadati</taxon>
        <taxon>Bacteroidota</taxon>
        <taxon>Cytophagia</taxon>
        <taxon>Cytophagales</taxon>
        <taxon>Chryseotaleaceae</taxon>
        <taxon>Dawidia</taxon>
    </lineage>
</organism>
<proteinExistence type="predicted"/>
<evidence type="ECO:0000313" key="4">
    <source>
        <dbReference type="Proteomes" id="UP001319080"/>
    </source>
</evidence>
<gene>
    <name evidence="3" type="ORF">KK062_01680</name>
</gene>
<feature type="chain" id="PRO_5042855456" description="DUF6089 domain-containing protein" evidence="1">
    <location>
        <begin position="19"/>
        <end position="357"/>
    </location>
</feature>
<dbReference type="InterPro" id="IPR045743">
    <property type="entry name" value="DUF6089"/>
</dbReference>
<dbReference type="RefSeq" id="WP_254082494.1">
    <property type="nucleotide sequence ID" value="NZ_JAHESE010000001.1"/>
</dbReference>
<dbReference type="Pfam" id="PF19573">
    <property type="entry name" value="DUF6089"/>
    <property type="match status" value="1"/>
</dbReference>
<feature type="signal peptide" evidence="1">
    <location>
        <begin position="1"/>
        <end position="18"/>
    </location>
</feature>
<feature type="domain" description="DUF6089" evidence="2">
    <location>
        <begin position="53"/>
        <end position="178"/>
    </location>
</feature>
<dbReference type="AlphaFoldDB" id="A0AAP2DTD2"/>
<accession>A0AAP2DTD2</accession>